<dbReference type="SUPFAM" id="SSF48371">
    <property type="entry name" value="ARM repeat"/>
    <property type="match status" value="1"/>
</dbReference>
<feature type="region of interest" description="Disordered" evidence="11">
    <location>
        <begin position="574"/>
        <end position="606"/>
    </location>
</feature>
<dbReference type="GeneTree" id="ENSGT00940000157108"/>
<organism evidence="13 14">
    <name type="scientific">Chrysemys picta bellii</name>
    <name type="common">Western painted turtle</name>
    <name type="synonym">Emys bellii</name>
    <dbReference type="NCBI Taxonomy" id="8478"/>
    <lineage>
        <taxon>Eukaryota</taxon>
        <taxon>Metazoa</taxon>
        <taxon>Chordata</taxon>
        <taxon>Craniata</taxon>
        <taxon>Vertebrata</taxon>
        <taxon>Euteleostomi</taxon>
        <taxon>Archelosauria</taxon>
        <taxon>Testudinata</taxon>
        <taxon>Testudines</taxon>
        <taxon>Cryptodira</taxon>
        <taxon>Durocryptodira</taxon>
        <taxon>Testudinoidea</taxon>
        <taxon>Emydidae</taxon>
        <taxon>Chrysemys</taxon>
    </lineage>
</organism>
<keyword evidence="7" id="KW-0344">Guanine-nucleotide releasing factor</keyword>
<keyword evidence="14" id="KW-1185">Reference proteome</keyword>
<dbReference type="GO" id="GO:0032012">
    <property type="term" value="P:regulation of ARF protein signal transduction"/>
    <property type="evidence" value="ECO:0007669"/>
    <property type="project" value="InterPro"/>
</dbReference>
<dbReference type="SUPFAM" id="SSF48425">
    <property type="entry name" value="Sec7 domain"/>
    <property type="match status" value="1"/>
</dbReference>
<dbReference type="GO" id="GO:0005794">
    <property type="term" value="C:Golgi apparatus"/>
    <property type="evidence" value="ECO:0007669"/>
    <property type="project" value="UniProtKB-SubCell"/>
</dbReference>
<feature type="compositionally biased region" description="Polar residues" evidence="11">
    <location>
        <begin position="334"/>
        <end position="349"/>
    </location>
</feature>
<dbReference type="CDD" id="cd00171">
    <property type="entry name" value="Sec7"/>
    <property type="match status" value="1"/>
</dbReference>
<evidence type="ECO:0000313" key="14">
    <source>
        <dbReference type="Proteomes" id="UP000694380"/>
    </source>
</evidence>
<dbReference type="Pfam" id="PF20252">
    <property type="entry name" value="BIG2_C"/>
    <property type="match status" value="1"/>
</dbReference>
<dbReference type="InterPro" id="IPR000904">
    <property type="entry name" value="Sec7_dom"/>
</dbReference>
<evidence type="ECO:0000256" key="11">
    <source>
        <dbReference type="SAM" id="MobiDB-lite"/>
    </source>
</evidence>
<evidence type="ECO:0000256" key="10">
    <source>
        <dbReference type="ARBA" id="ARBA00023136"/>
    </source>
</evidence>
<dbReference type="FunFam" id="1.10.1000.11:FF:000003">
    <property type="entry name" value="Brefeldin A-inhibited guanine nucleotide-exchange protein 1"/>
    <property type="match status" value="1"/>
</dbReference>
<protein>
    <submittedName>
        <fullName evidence="13">ARF guanine nucleotide exchange factor 1</fullName>
    </submittedName>
</protein>
<dbReference type="InterPro" id="IPR032629">
    <property type="entry name" value="DCB_dom"/>
</dbReference>
<evidence type="ECO:0000256" key="4">
    <source>
        <dbReference type="ARBA" id="ARBA00022448"/>
    </source>
</evidence>
<proteinExistence type="predicted"/>
<keyword evidence="6" id="KW-0597">Phosphoprotein</keyword>
<dbReference type="FunFam" id="1.10.220.20:FF:000002">
    <property type="entry name" value="Brefeldin A-inhibited guanine nucleotide-exchange protein 1"/>
    <property type="match status" value="1"/>
</dbReference>
<dbReference type="InterPro" id="IPR032691">
    <property type="entry name" value="Mon2/Sec7/BIG1-like_HUS"/>
</dbReference>
<reference evidence="13" key="1">
    <citation type="submission" date="2025-08" db="UniProtKB">
        <authorList>
            <consortium name="Ensembl"/>
        </authorList>
    </citation>
    <scope>IDENTIFICATION</scope>
</reference>
<evidence type="ECO:0000313" key="13">
    <source>
        <dbReference type="Ensembl" id="ENSCPBP00000019176.1"/>
    </source>
</evidence>
<dbReference type="FunFam" id="1.25.10.10:FF:000143">
    <property type="entry name" value="ADP-ribosylation factor guanine nucleotide-exchange factor 2 (brefeldin A-inhibited)"/>
    <property type="match status" value="1"/>
</dbReference>
<feature type="region of interest" description="Disordered" evidence="11">
    <location>
        <begin position="46"/>
        <end position="68"/>
    </location>
</feature>
<dbReference type="GO" id="GO:0016020">
    <property type="term" value="C:membrane"/>
    <property type="evidence" value="ECO:0007669"/>
    <property type="project" value="UniProtKB-SubCell"/>
</dbReference>
<dbReference type="GO" id="GO:0015031">
    <property type="term" value="P:protein transport"/>
    <property type="evidence" value="ECO:0007669"/>
    <property type="project" value="UniProtKB-KW"/>
</dbReference>
<dbReference type="PANTHER" id="PTHR10663">
    <property type="entry name" value="GUANYL-NUCLEOTIDE EXCHANGE FACTOR"/>
    <property type="match status" value="1"/>
</dbReference>
<evidence type="ECO:0000256" key="5">
    <source>
        <dbReference type="ARBA" id="ARBA00022490"/>
    </source>
</evidence>
<dbReference type="Pfam" id="PF16213">
    <property type="entry name" value="DCB"/>
    <property type="match status" value="1"/>
</dbReference>
<dbReference type="Gene3D" id="1.10.1000.11">
    <property type="entry name" value="Arf Nucleotide-binding Site Opener,domain 2"/>
    <property type="match status" value="1"/>
</dbReference>
<dbReference type="InterPro" id="IPR016024">
    <property type="entry name" value="ARM-type_fold"/>
</dbReference>
<dbReference type="InterPro" id="IPR015403">
    <property type="entry name" value="Mon2/Sec7/BIG1-like_HDS"/>
</dbReference>
<dbReference type="SMART" id="SM00222">
    <property type="entry name" value="Sec7"/>
    <property type="match status" value="1"/>
</dbReference>
<feature type="compositionally biased region" description="Basic and acidic residues" evidence="11">
    <location>
        <begin position="584"/>
        <end position="598"/>
    </location>
</feature>
<sequence length="1788" mass="201785">MYEGKKTKNMFLTRALEKILADKEVKKAHHSQLRKACEVALEEIKAETEKQSPPHGEAKPGSSTLPPVKSKTSFIEADKYFLPFELACQSKCPRIVSTSLDCLQKLIAYGHLTGNAPDSTAPGKKLIDRIIETICGCFQGPQTDEGVQLQIIKLQEAKQMEKERHRQQHHLQQSPLSHHEPESPQLRHLPSQTVNQLPQDHEGELDHSTNDVDKSLQEDTEAENGSDIYCAENEQTEADQAAAAENLSKSDAGTYDGENNECEEKAQDIVQSIVQEMVNIIVGDVEGTAESGSADGTIGTLEDGSDSENIQANGIPGTPISVAYTPSLPDDRLSVSSNDTQESGNSSGPTPGAKFSHILQKDAFLVFRSLCKLSMKPLSDGPPDPKSHELRSKILSLQLLLSILQNAGPVFRTNEMFINAIKQYLCVALSKNGVSSVPEVFELSLSIFLTLLSNFKTHLKMQIEVFFKEIFLYILETSTSSFDHKWMVIQTLTRICADAQSVVDIYVNYDCDLNAANIFERLVNDLSKIAQGRGSQELGMTNIQELSLRKKGLECLVSILKCMVEWSKDQYVNPNSQTTLGQEKPTEQESNETKHPETINRYGSLNSLDSTASSGIGSYSTQMSGTDNPEQFEVLKQQKEIIEQGIDLFNKKPKRGIQYLQEQGMLGTTPEDIAQFLHQEERLDSTQVGEFLGDNDKFNKEVMYAYVDQHDFSGKDFVSALRMFLEGFRLPGEAQKIDRLMEKFAARYLECNQGQTLFASADTAYVLAYSIIMLTTDLHSPQVKNKMTKEQYIKMNRGINDSKDLPEEYLSAIYNEIAGKKISMKETKELVIPTKSSKQNVASEKQRRLLYNLEMEQMAKTAKALMEAVSHVQAPFTSATHLEHVRPMFKLAWTPFLAAFSVGLQDCDDTEVASLCLEGIRCAIRIACIFSIQLERDAYVQALARFTLLTVSSGITEMKQKNIDTIKTLITVAHTDGNYLGNSWHEILKCISQLELAQLIGTGVKPRYISGTVRGREGSFTGTKDQAPDEFVGLGLVGGNVDWKQIASIQESIGETSSQSVVVAVDRIFTGSTRLDGNAIVDFVRWLCAVSMDELLSATHPRMFSLQKIVEISYYNMGRIRLQWSRIWEVIGDHFNKVGCNPNEDVAIFAVDSLRQLSMKFLEKGELANFRFQKDFLRPFEHIMKRNRSPTIRDMVVRCIAQMVNSQAANIRSGWKNIFSVFHLAASDQDESIVELAFQTTGHIVTIVFEKHFPATIDSFQDAVKCLSEFACNAAFPDTSMEAIRLIRHCAKYVSDRPQAFKEYTSDDMNVAPEDRVWVRGWFPILFELSCIINRCKLDVRTRGLTVMFEIMKTYGHTYEKHWWQDLFRIVFRIFDNMKLPEQQTEKAEWMTTTCNHALYAICDVFTQYLEVLSDVLLDDIFAQLYWCVQQDNEQLARSGTNCLENVVILNGEKFTLEIWDKTCNCMLDIFKTTIPHALLTWRPTGGEAGPVSPSALREKQLDTISQKSVDIHDTVQPRSSDRHQIQPIVGSTASEEISKTRPTAKFPEQKLFAALLIKCVVQLELIQTIDNIVFFPATSKKEDAENLAAAQRDAVDFDVHVDTQDQGMYRFLTSQQLFKLLDCLLESHRFAKAFNSNNEQRTALWKAGFKGKSKPNLLKQETSSLACGLRILFRMYMDESRTGAWDEVQQRLLNVCSEALSYFLTLASESHREAWTNLLLLFLTKVLKISDERFKAHASFYYPLLCEIMQFDLIPELRAVLRRFFLRIGVVFQISQPPEQEPGTNKQ</sequence>
<dbReference type="InterPro" id="IPR023394">
    <property type="entry name" value="Sec7_C_sf"/>
</dbReference>
<dbReference type="GO" id="GO:0005085">
    <property type="term" value="F:guanyl-nucleotide exchange factor activity"/>
    <property type="evidence" value="ECO:0007669"/>
    <property type="project" value="UniProtKB-KW"/>
</dbReference>
<dbReference type="InterPro" id="IPR046455">
    <property type="entry name" value="Sec7/BIG1-like_C"/>
</dbReference>
<keyword evidence="8" id="KW-0653">Protein transport</keyword>
<evidence type="ECO:0000256" key="6">
    <source>
        <dbReference type="ARBA" id="ARBA00022553"/>
    </source>
</evidence>
<keyword evidence="9" id="KW-0333">Golgi apparatus</keyword>
<dbReference type="Gene3D" id="1.25.10.10">
    <property type="entry name" value="Leucine-rich Repeat Variant"/>
    <property type="match status" value="1"/>
</dbReference>
<dbReference type="Pfam" id="PF01369">
    <property type="entry name" value="Sec7"/>
    <property type="match status" value="1"/>
</dbReference>
<evidence type="ECO:0000256" key="3">
    <source>
        <dbReference type="ARBA" id="ARBA00004601"/>
    </source>
</evidence>
<dbReference type="InterPro" id="IPR035999">
    <property type="entry name" value="Sec7_dom_sf"/>
</dbReference>
<dbReference type="Proteomes" id="UP000694380">
    <property type="component" value="Unplaced"/>
</dbReference>
<keyword evidence="4" id="KW-0813">Transport</keyword>
<reference evidence="13" key="2">
    <citation type="submission" date="2025-09" db="UniProtKB">
        <authorList>
            <consortium name="Ensembl"/>
        </authorList>
    </citation>
    <scope>IDENTIFICATION</scope>
</reference>
<dbReference type="Gene3D" id="1.10.220.20">
    <property type="match status" value="1"/>
</dbReference>
<feature type="compositionally biased region" description="Basic and acidic residues" evidence="11">
    <location>
        <begin position="46"/>
        <end position="58"/>
    </location>
</feature>
<keyword evidence="10" id="KW-0472">Membrane</keyword>
<dbReference type="Ensembl" id="ENSCPBT00000022598.1">
    <property type="protein sequence ID" value="ENSCPBP00000019176.1"/>
    <property type="gene ID" value="ENSCPBG00000013885.1"/>
</dbReference>
<dbReference type="Pfam" id="PF12783">
    <property type="entry name" value="Sec7-like_HUS"/>
    <property type="match status" value="1"/>
</dbReference>
<evidence type="ECO:0000256" key="9">
    <source>
        <dbReference type="ARBA" id="ARBA00023034"/>
    </source>
</evidence>
<evidence type="ECO:0000256" key="7">
    <source>
        <dbReference type="ARBA" id="ARBA00022658"/>
    </source>
</evidence>
<evidence type="ECO:0000256" key="1">
    <source>
        <dbReference type="ARBA" id="ARBA00004370"/>
    </source>
</evidence>
<dbReference type="Pfam" id="PF09324">
    <property type="entry name" value="Sec7-like_HDS"/>
    <property type="match status" value="1"/>
</dbReference>
<dbReference type="InterPro" id="IPR011989">
    <property type="entry name" value="ARM-like"/>
</dbReference>
<name>A0A8C3HKA1_CHRPI</name>
<dbReference type="PROSITE" id="PS50190">
    <property type="entry name" value="SEC7"/>
    <property type="match status" value="1"/>
</dbReference>
<feature type="region of interest" description="Disordered" evidence="11">
    <location>
        <begin position="288"/>
        <end position="353"/>
    </location>
</feature>
<comment type="subcellular location">
    <subcellularLocation>
        <location evidence="2">Cytoplasm</location>
        <location evidence="2">Perinuclear region</location>
    </subcellularLocation>
    <subcellularLocation>
        <location evidence="3">Golgi apparatus</location>
        <location evidence="3">trans-Golgi network</location>
    </subcellularLocation>
    <subcellularLocation>
        <location evidence="1">Membrane</location>
    </subcellularLocation>
</comment>
<feature type="region of interest" description="Disordered" evidence="11">
    <location>
        <begin position="158"/>
        <end position="186"/>
    </location>
</feature>
<dbReference type="PANTHER" id="PTHR10663:SF137">
    <property type="entry name" value="BREFELDIN A-INHIBITED GUANINE NUCLEOTIDE-EXCHANGE PROTEIN 1"/>
    <property type="match status" value="1"/>
</dbReference>
<gene>
    <name evidence="13" type="primary">ARFGEF1</name>
</gene>
<accession>A0A8C3HKA1</accession>
<evidence type="ECO:0000256" key="2">
    <source>
        <dbReference type="ARBA" id="ARBA00004556"/>
    </source>
</evidence>
<dbReference type="GO" id="GO:0048471">
    <property type="term" value="C:perinuclear region of cytoplasm"/>
    <property type="evidence" value="ECO:0007669"/>
    <property type="project" value="UniProtKB-SubCell"/>
</dbReference>
<feature type="domain" description="SEC7" evidence="12">
    <location>
        <begin position="631"/>
        <end position="820"/>
    </location>
</feature>
<evidence type="ECO:0000256" key="8">
    <source>
        <dbReference type="ARBA" id="ARBA00022927"/>
    </source>
</evidence>
<keyword evidence="5" id="KW-0963">Cytoplasm</keyword>
<evidence type="ECO:0000259" key="12">
    <source>
        <dbReference type="PROSITE" id="PS50190"/>
    </source>
</evidence>